<dbReference type="AlphaFoldDB" id="A0A4U8W8N2"/>
<feature type="region of interest" description="Disordered" evidence="1">
    <location>
        <begin position="44"/>
        <end position="78"/>
    </location>
</feature>
<protein>
    <submittedName>
        <fullName evidence="2">Uncharacterized protein</fullName>
    </submittedName>
</protein>
<dbReference type="EMBL" id="LR215973">
    <property type="protein sequence ID" value="VFB01696.1"/>
    <property type="molecule type" value="Genomic_DNA"/>
</dbReference>
<organism evidence="2 3">
    <name type="scientific">Nocardia cyriacigeorgica</name>
    <dbReference type="NCBI Taxonomy" id="135487"/>
    <lineage>
        <taxon>Bacteria</taxon>
        <taxon>Bacillati</taxon>
        <taxon>Actinomycetota</taxon>
        <taxon>Actinomycetes</taxon>
        <taxon>Mycobacteriales</taxon>
        <taxon>Nocardiaceae</taxon>
        <taxon>Nocardia</taxon>
    </lineage>
</organism>
<evidence type="ECO:0000313" key="3">
    <source>
        <dbReference type="Proteomes" id="UP000290439"/>
    </source>
</evidence>
<evidence type="ECO:0000256" key="1">
    <source>
        <dbReference type="SAM" id="MobiDB-lite"/>
    </source>
</evidence>
<dbReference type="Proteomes" id="UP000290439">
    <property type="component" value="Chromosome"/>
</dbReference>
<name>A0A4U8W8N2_9NOCA</name>
<proteinExistence type="predicted"/>
<gene>
    <name evidence="2" type="ORF">NCTC10797_05520</name>
</gene>
<evidence type="ECO:0000313" key="2">
    <source>
        <dbReference type="EMBL" id="VFB01696.1"/>
    </source>
</evidence>
<reference evidence="2 3" key="1">
    <citation type="submission" date="2019-02" db="EMBL/GenBank/DDBJ databases">
        <authorList>
            <consortium name="Pathogen Informatics"/>
        </authorList>
    </citation>
    <scope>NUCLEOTIDE SEQUENCE [LARGE SCALE GENOMIC DNA]</scope>
    <source>
        <strain evidence="2 3">3012STDY6756504</strain>
    </source>
</reference>
<dbReference type="RefSeq" id="WP_130919092.1">
    <property type="nucleotide sequence ID" value="NZ_JADLPK010000004.1"/>
</dbReference>
<sequence length="96" mass="10505">MTHGPDSTIRPASTYRNGAVTLAEKSTPQSAFDAAIEQMLTANAQPPVPASAPRARRTDTGFPTTGRRRKARDERSVARSLQFRAVPHRPLRIPGR</sequence>
<accession>A0A4U8W8N2</accession>